<evidence type="ECO:0000313" key="2">
    <source>
        <dbReference type="Proteomes" id="UP001595711"/>
    </source>
</evidence>
<keyword evidence="2" id="KW-1185">Reference proteome</keyword>
<protein>
    <submittedName>
        <fullName evidence="1">Uncharacterized protein</fullName>
    </submittedName>
</protein>
<comment type="caution">
    <text evidence="1">The sequence shown here is derived from an EMBL/GenBank/DDBJ whole genome shotgun (WGS) entry which is preliminary data.</text>
</comment>
<organism evidence="1 2">
    <name type="scientific">Ferrovibrio xuzhouensis</name>
    <dbReference type="NCBI Taxonomy" id="1576914"/>
    <lineage>
        <taxon>Bacteria</taxon>
        <taxon>Pseudomonadati</taxon>
        <taxon>Pseudomonadota</taxon>
        <taxon>Alphaproteobacteria</taxon>
        <taxon>Rhodospirillales</taxon>
        <taxon>Rhodospirillaceae</taxon>
        <taxon>Ferrovibrio</taxon>
    </lineage>
</organism>
<sequence length="140" mass="16274">MDTAIIVAVISAAAALIVQAVSSFLTRSREREADWRKQRLEYYRRYFELLNKVVATKPTDIERKEYAIACSALYLVAPSDVMMAMKEFQDKRDHPRAEREKLLGNIVWVIRKDLGFPPSDNQDGFDVRLWGINETDHKRK</sequence>
<proteinExistence type="predicted"/>
<evidence type="ECO:0000313" key="1">
    <source>
        <dbReference type="EMBL" id="MFC3678154.1"/>
    </source>
</evidence>
<dbReference type="Proteomes" id="UP001595711">
    <property type="component" value="Unassembled WGS sequence"/>
</dbReference>
<name>A0ABV7VLT3_9PROT</name>
<dbReference type="RefSeq" id="WP_379729756.1">
    <property type="nucleotide sequence ID" value="NZ_JBHRYJ010000007.1"/>
</dbReference>
<reference evidence="2" key="1">
    <citation type="journal article" date="2019" name="Int. J. Syst. Evol. Microbiol.">
        <title>The Global Catalogue of Microorganisms (GCM) 10K type strain sequencing project: providing services to taxonomists for standard genome sequencing and annotation.</title>
        <authorList>
            <consortium name="The Broad Institute Genomics Platform"/>
            <consortium name="The Broad Institute Genome Sequencing Center for Infectious Disease"/>
            <person name="Wu L."/>
            <person name="Ma J."/>
        </authorList>
    </citation>
    <scope>NUCLEOTIDE SEQUENCE [LARGE SCALE GENOMIC DNA]</scope>
    <source>
        <strain evidence="2">KCTC 42182</strain>
    </source>
</reference>
<accession>A0ABV7VLT3</accession>
<gene>
    <name evidence="1" type="ORF">ACFOOQ_21570</name>
</gene>
<dbReference type="EMBL" id="JBHRYJ010000007">
    <property type="protein sequence ID" value="MFC3678154.1"/>
    <property type="molecule type" value="Genomic_DNA"/>
</dbReference>